<evidence type="ECO:0000256" key="2">
    <source>
        <dbReference type="ARBA" id="ARBA00023125"/>
    </source>
</evidence>
<reference evidence="5 6" key="1">
    <citation type="submission" date="2018-02" db="EMBL/GenBank/DDBJ databases">
        <title>8 Nocardia nova and 1 Nocardia cyriacigeorgica strain used for evolution to TMP-SMX.</title>
        <authorList>
            <person name="Mehta H."/>
            <person name="Weng J."/>
            <person name="Shamoo Y."/>
        </authorList>
    </citation>
    <scope>NUCLEOTIDE SEQUENCE [LARGE SCALE GENOMIC DNA]</scope>
    <source>
        <strain evidence="5 6">ATCC 33727</strain>
    </source>
</reference>
<dbReference type="AlphaFoldDB" id="A0A2T2Z0F5"/>
<proteinExistence type="predicted"/>
<dbReference type="Pfam" id="PF13560">
    <property type="entry name" value="HTH_31"/>
    <property type="match status" value="1"/>
</dbReference>
<name>A0A2T2Z0F5_9NOCA</name>
<dbReference type="GO" id="GO:0003677">
    <property type="term" value="F:DNA binding"/>
    <property type="evidence" value="ECO:0007669"/>
    <property type="project" value="UniProtKB-KW"/>
</dbReference>
<dbReference type="GO" id="GO:0005829">
    <property type="term" value="C:cytosol"/>
    <property type="evidence" value="ECO:0007669"/>
    <property type="project" value="TreeGrafter"/>
</dbReference>
<dbReference type="InterPro" id="IPR050807">
    <property type="entry name" value="TransReg_Diox_bact_type"/>
</dbReference>
<dbReference type="PANTHER" id="PTHR46797">
    <property type="entry name" value="HTH-TYPE TRANSCRIPTIONAL REGULATOR"/>
    <property type="match status" value="1"/>
</dbReference>
<gene>
    <name evidence="5" type="ORF">C8259_19475</name>
</gene>
<dbReference type="SMART" id="SM00530">
    <property type="entry name" value="HTH_XRE"/>
    <property type="match status" value="1"/>
</dbReference>
<dbReference type="InterPro" id="IPR001387">
    <property type="entry name" value="Cro/C1-type_HTH"/>
</dbReference>
<evidence type="ECO:0000259" key="4">
    <source>
        <dbReference type="PROSITE" id="PS50943"/>
    </source>
</evidence>
<dbReference type="InterPro" id="IPR010982">
    <property type="entry name" value="Lambda_DNA-bd_dom_sf"/>
</dbReference>
<dbReference type="PANTHER" id="PTHR46797:SF23">
    <property type="entry name" value="HTH-TYPE TRANSCRIPTIONAL REGULATOR SUTR"/>
    <property type="match status" value="1"/>
</dbReference>
<keyword evidence="1" id="KW-0805">Transcription regulation</keyword>
<dbReference type="PROSITE" id="PS50943">
    <property type="entry name" value="HTH_CROC1"/>
    <property type="match status" value="1"/>
</dbReference>
<evidence type="ECO:0000256" key="3">
    <source>
        <dbReference type="ARBA" id="ARBA00023163"/>
    </source>
</evidence>
<keyword evidence="2" id="KW-0238">DNA-binding</keyword>
<evidence type="ECO:0000313" key="5">
    <source>
        <dbReference type="EMBL" id="PSR61257.1"/>
    </source>
</evidence>
<comment type="caution">
    <text evidence="5">The sequence shown here is derived from an EMBL/GenBank/DDBJ whole genome shotgun (WGS) entry which is preliminary data.</text>
</comment>
<dbReference type="EMBL" id="PYHS01000010">
    <property type="protein sequence ID" value="PSR61257.1"/>
    <property type="molecule type" value="Genomic_DNA"/>
</dbReference>
<evidence type="ECO:0000313" key="6">
    <source>
        <dbReference type="Proteomes" id="UP000241647"/>
    </source>
</evidence>
<dbReference type="Gene3D" id="1.10.260.40">
    <property type="entry name" value="lambda repressor-like DNA-binding domains"/>
    <property type="match status" value="1"/>
</dbReference>
<keyword evidence="3" id="KW-0804">Transcription</keyword>
<feature type="domain" description="HTH cro/C1-type" evidence="4">
    <location>
        <begin position="17"/>
        <end position="73"/>
    </location>
</feature>
<dbReference type="Proteomes" id="UP000241647">
    <property type="component" value="Unassembled WGS sequence"/>
</dbReference>
<organism evidence="5 6">
    <name type="scientific">Nocardia nova</name>
    <dbReference type="NCBI Taxonomy" id="37330"/>
    <lineage>
        <taxon>Bacteria</taxon>
        <taxon>Bacillati</taxon>
        <taxon>Actinomycetota</taxon>
        <taxon>Actinomycetes</taxon>
        <taxon>Mycobacteriales</taxon>
        <taxon>Nocardiaceae</taxon>
        <taxon>Nocardia</taxon>
    </lineage>
</organism>
<protein>
    <submittedName>
        <fullName evidence="5">XRE family transcriptional regulator</fullName>
    </submittedName>
</protein>
<dbReference type="GO" id="GO:0003700">
    <property type="term" value="F:DNA-binding transcription factor activity"/>
    <property type="evidence" value="ECO:0007669"/>
    <property type="project" value="TreeGrafter"/>
</dbReference>
<evidence type="ECO:0000256" key="1">
    <source>
        <dbReference type="ARBA" id="ARBA00023015"/>
    </source>
</evidence>
<sequence length="350" mass="39465">MVTQSDPDGGERIGELVRRLRIESGLTQAALAKQADCSRSLVQQIENGTRVPPLPLRERLSSALGQELPMDGVAGSSEPGGHYDLRMRFNVLLGKDPAVVDRVLTIAQTVLDARGAREEVEPLRLIAARQLERAEELLAQIPSRSATVWEWNTVNDWLTILEQAEQSVRAIHTADLGTIGGDVGDDYHAAIVRLADSVHEPRVTVRRMYVLDRIEDVWPYDDKLWWQARSGVESVLVKREHARNAQSMLVVDDRYVCVGEYDYSRQTRVATRFSVLKHDVSFAVRRFEKLYDLRRIGSAIVVNDLLADPRLARFERLGDGEGRELFRETLVRAWNEIPTPGQAPLETGRL</sequence>
<dbReference type="SUPFAM" id="SSF47413">
    <property type="entry name" value="lambda repressor-like DNA-binding domains"/>
    <property type="match status" value="1"/>
</dbReference>
<accession>A0A2T2Z0F5</accession>
<dbReference type="CDD" id="cd00093">
    <property type="entry name" value="HTH_XRE"/>
    <property type="match status" value="1"/>
</dbReference>